<dbReference type="InterPro" id="IPR010653">
    <property type="entry name" value="NlpB/DapX"/>
</dbReference>
<name>A0A0F8Z5V0_9ZZZZ</name>
<reference evidence="1" key="1">
    <citation type="journal article" date="2015" name="Nature">
        <title>Complex archaea that bridge the gap between prokaryotes and eukaryotes.</title>
        <authorList>
            <person name="Spang A."/>
            <person name="Saw J.H."/>
            <person name="Jorgensen S.L."/>
            <person name="Zaremba-Niedzwiedzka K."/>
            <person name="Martijn J."/>
            <person name="Lind A.E."/>
            <person name="van Eijk R."/>
            <person name="Schleper C."/>
            <person name="Guy L."/>
            <person name="Ettema T.J."/>
        </authorList>
    </citation>
    <scope>NUCLEOTIDE SEQUENCE</scope>
</reference>
<accession>A0A0F8Z5V0</accession>
<protein>
    <submittedName>
        <fullName evidence="1">Uncharacterized protein</fullName>
    </submittedName>
</protein>
<organism evidence="1">
    <name type="scientific">marine sediment metagenome</name>
    <dbReference type="NCBI Taxonomy" id="412755"/>
    <lineage>
        <taxon>unclassified sequences</taxon>
        <taxon>metagenomes</taxon>
        <taxon>ecological metagenomes</taxon>
    </lineage>
</organism>
<dbReference type="Pfam" id="PF06804">
    <property type="entry name" value="Lipoprotein_18"/>
    <property type="match status" value="1"/>
</dbReference>
<proteinExistence type="predicted"/>
<dbReference type="AlphaFoldDB" id="A0A0F8Z5V0"/>
<feature type="non-terminal residue" evidence="1">
    <location>
        <position position="1"/>
    </location>
</feature>
<gene>
    <name evidence="1" type="ORF">LCGC14_3010930</name>
</gene>
<sequence length="250" mass="27427">IKNITACGQSDYDGFSRLTRIKLVGSTAKTDYLRAEEIPPMVIPDDKDKTAVGQLYPVPEIALLSDSPETFNAPRPQPLAENLFEETVAIQTFGEKHWIAINKPPAEVWPRVRNMLTRGGIPTERVDAQSGLLETGWLQFKDEVNVSHRFRLTITPGVGVKSTEIWLVHMQVTQGEEAKAGTWPEISVSEARDNEFTQRLADALVNDISSGSVNCFGGVPATAASVNISNFVGGTVEGKDNHRHVIGIYD</sequence>
<evidence type="ECO:0000313" key="1">
    <source>
        <dbReference type="EMBL" id="KKK61779.1"/>
    </source>
</evidence>
<dbReference type="EMBL" id="LAZR01062313">
    <property type="protein sequence ID" value="KKK61779.1"/>
    <property type="molecule type" value="Genomic_DNA"/>
</dbReference>
<comment type="caution">
    <text evidence="1">The sequence shown here is derived from an EMBL/GenBank/DDBJ whole genome shotgun (WGS) entry which is preliminary data.</text>
</comment>